<evidence type="ECO:0000256" key="1">
    <source>
        <dbReference type="SAM" id="SignalP"/>
    </source>
</evidence>
<dbReference type="EMBL" id="AFBR01000046">
    <property type="protein sequence ID" value="EGG54123.1"/>
    <property type="molecule type" value="Genomic_DNA"/>
</dbReference>
<dbReference type="eggNOG" id="COG2067">
    <property type="taxonomic scope" value="Bacteria"/>
</dbReference>
<dbReference type="HOGENOM" id="CLU_047829_1_0_10"/>
<sequence>MSSHKLILCVLLTMATLYAPAQTNGSNSPYSRFGLGSLKDQSQGFNKAMSGVALGFRDGNRINMQNPASYSAIDSLSFIFDVGLTLQNVNFKSGGNSINAHNTTLDYINAGFRLCPGLGFSFGFIPFSSIGYNFSESKYLGDHFNSGSTMTYTNSYTGDGGLHEVYVGLGWNPFADLSIGANFGYVWGNYAQNITQTFYENGTATSASNGLRRQIDADLSSYKIDIGIQYPIQLGKNDVLTPGITYGIGHAINSPAHYYSYVANGDTTKSVIEKAFELPTSFGVGLAWAHKEQWKIGLDVTHQRWGECRVPQIINDKFVSTTENYMNRTKIVIGGEFQPDRYSNKYLRRVQYRAGASFSTPYYKVNGHDGPREFGVTAGFALPVSNNINNRSVVNIAFQWGRSVPGVSSLITENYLRLNVGITFNERWFMKWKIQ</sequence>
<accession>F3QU38</accession>
<keyword evidence="1" id="KW-0732">Signal</keyword>
<feature type="signal peptide" evidence="1">
    <location>
        <begin position="1"/>
        <end position="21"/>
    </location>
</feature>
<evidence type="ECO:0000313" key="2">
    <source>
        <dbReference type="EMBL" id="EGG54123.1"/>
    </source>
</evidence>
<comment type="caution">
    <text evidence="2">The sequence shown here is derived from an EMBL/GenBank/DDBJ whole genome shotgun (WGS) entry which is preliminary data.</text>
</comment>
<dbReference type="OrthoDB" id="1491239at2"/>
<keyword evidence="3" id="KW-1185">Reference proteome</keyword>
<evidence type="ECO:0000313" key="3">
    <source>
        <dbReference type="Proteomes" id="UP000005546"/>
    </source>
</evidence>
<organism evidence="2 3">
    <name type="scientific">Paraprevotella xylaniphila YIT 11841</name>
    <dbReference type="NCBI Taxonomy" id="762982"/>
    <lineage>
        <taxon>Bacteria</taxon>
        <taxon>Pseudomonadati</taxon>
        <taxon>Bacteroidota</taxon>
        <taxon>Bacteroidia</taxon>
        <taxon>Bacteroidales</taxon>
        <taxon>Prevotellaceae</taxon>
        <taxon>Paraprevotella</taxon>
    </lineage>
</organism>
<feature type="chain" id="PRO_5003302266" description="Outer membrane protein transport protein, Ompp1/FadL/TodX family" evidence="1">
    <location>
        <begin position="22"/>
        <end position="435"/>
    </location>
</feature>
<dbReference type="SUPFAM" id="SSF56935">
    <property type="entry name" value="Porins"/>
    <property type="match status" value="1"/>
</dbReference>
<gene>
    <name evidence="2" type="ORF">HMPREF9442_01709</name>
</gene>
<name>F3QU38_9BACT</name>
<dbReference type="Proteomes" id="UP000005546">
    <property type="component" value="Unassembled WGS sequence"/>
</dbReference>
<protein>
    <recommendedName>
        <fullName evidence="4">Outer membrane protein transport protein, Ompp1/FadL/TodX family</fullName>
    </recommendedName>
</protein>
<dbReference type="STRING" id="762982.HMPREF9442_01709"/>
<reference evidence="2 3" key="1">
    <citation type="submission" date="2011-02" db="EMBL/GenBank/DDBJ databases">
        <authorList>
            <person name="Weinstock G."/>
            <person name="Sodergren E."/>
            <person name="Clifton S."/>
            <person name="Fulton L."/>
            <person name="Fulton B."/>
            <person name="Courtney L."/>
            <person name="Fronick C."/>
            <person name="Harrison M."/>
            <person name="Strong C."/>
            <person name="Farmer C."/>
            <person name="Delahaunty K."/>
            <person name="Markovic C."/>
            <person name="Hall O."/>
            <person name="Minx P."/>
            <person name="Tomlinson C."/>
            <person name="Mitreva M."/>
            <person name="Hou S."/>
            <person name="Chen J."/>
            <person name="Wollam A."/>
            <person name="Pepin K.H."/>
            <person name="Johnson M."/>
            <person name="Bhonagiri V."/>
            <person name="Zhang X."/>
            <person name="Suruliraj S."/>
            <person name="Warren W."/>
            <person name="Chinwalla A."/>
            <person name="Mardis E.R."/>
            <person name="Wilson R.K."/>
        </authorList>
    </citation>
    <scope>NUCLEOTIDE SEQUENCE [LARGE SCALE GENOMIC DNA]</scope>
    <source>
        <strain evidence="2 3">YIT 11841</strain>
    </source>
</reference>
<dbReference type="AlphaFoldDB" id="F3QU38"/>
<dbReference type="Gene3D" id="2.40.160.60">
    <property type="entry name" value="Outer membrane protein transport protein (OMPP1/FadL/TodX)"/>
    <property type="match status" value="1"/>
</dbReference>
<proteinExistence type="predicted"/>
<evidence type="ECO:0008006" key="4">
    <source>
        <dbReference type="Google" id="ProtNLM"/>
    </source>
</evidence>